<protein>
    <submittedName>
        <fullName evidence="1">Uncharacterized protein</fullName>
    </submittedName>
</protein>
<dbReference type="GO" id="GO:0003676">
    <property type="term" value="F:nucleic acid binding"/>
    <property type="evidence" value="ECO:0007669"/>
    <property type="project" value="InterPro"/>
</dbReference>
<organism evidence="1 2">
    <name type="scientific">Aromia moschata</name>
    <dbReference type="NCBI Taxonomy" id="1265417"/>
    <lineage>
        <taxon>Eukaryota</taxon>
        <taxon>Metazoa</taxon>
        <taxon>Ecdysozoa</taxon>
        <taxon>Arthropoda</taxon>
        <taxon>Hexapoda</taxon>
        <taxon>Insecta</taxon>
        <taxon>Pterygota</taxon>
        <taxon>Neoptera</taxon>
        <taxon>Endopterygota</taxon>
        <taxon>Coleoptera</taxon>
        <taxon>Polyphaga</taxon>
        <taxon>Cucujiformia</taxon>
        <taxon>Chrysomeloidea</taxon>
        <taxon>Cerambycidae</taxon>
        <taxon>Cerambycinae</taxon>
        <taxon>Callichromatini</taxon>
        <taxon>Aromia</taxon>
    </lineage>
</organism>
<gene>
    <name evidence="1" type="ORF">NQ318_002765</name>
</gene>
<dbReference type="Proteomes" id="UP001162162">
    <property type="component" value="Unassembled WGS sequence"/>
</dbReference>
<accession>A0AAV8XF03</accession>
<dbReference type="PANTHER" id="PTHR47326">
    <property type="entry name" value="TRANSPOSABLE ELEMENT TC3 TRANSPOSASE-LIKE PROTEIN"/>
    <property type="match status" value="1"/>
</dbReference>
<sequence length="269" mass="31649">MPIHRDLLAPKSLHCYLNNSPSTPQKPTPYRNLNSQDFDGNFRLLQDGLRRTLSENDLLSDESTFTLHGHVNRQNCRYWSRENSYWMRELHTQNPEKVNVWAGIIIGENIIGPFFIDGNLNPENYLALKFQIYEVCKLSNETGKVAPDLATLRRRDLQGRYRTRMFFQQDGCLAHHAVTVRNWLNSEFNEHWIGRDGPILWPPRSPDLTILDFYLWGRLKQIVYSEPLENDEEHLKFYKSLSIEDFRNSFNEFRARIKICAEKGGALFE</sequence>
<dbReference type="AlphaFoldDB" id="A0AAV8XF03"/>
<comment type="caution">
    <text evidence="1">The sequence shown here is derived from an EMBL/GenBank/DDBJ whole genome shotgun (WGS) entry which is preliminary data.</text>
</comment>
<reference evidence="1" key="1">
    <citation type="journal article" date="2023" name="Insect Mol. Biol.">
        <title>Genome sequencing provides insights into the evolution of gene families encoding plant cell wall-degrading enzymes in longhorned beetles.</title>
        <authorList>
            <person name="Shin N.R."/>
            <person name="Okamura Y."/>
            <person name="Kirsch R."/>
            <person name="Pauchet Y."/>
        </authorList>
    </citation>
    <scope>NUCLEOTIDE SEQUENCE</scope>
    <source>
        <strain evidence="1">AMC_N1</strain>
    </source>
</reference>
<evidence type="ECO:0000313" key="1">
    <source>
        <dbReference type="EMBL" id="KAJ8937548.1"/>
    </source>
</evidence>
<dbReference type="InterPro" id="IPR036397">
    <property type="entry name" value="RNaseH_sf"/>
</dbReference>
<dbReference type="Gene3D" id="3.30.420.10">
    <property type="entry name" value="Ribonuclease H-like superfamily/Ribonuclease H"/>
    <property type="match status" value="1"/>
</dbReference>
<keyword evidence="2" id="KW-1185">Reference proteome</keyword>
<name>A0AAV8XF03_9CUCU</name>
<dbReference type="EMBL" id="JAPWTK010000643">
    <property type="protein sequence ID" value="KAJ8937548.1"/>
    <property type="molecule type" value="Genomic_DNA"/>
</dbReference>
<evidence type="ECO:0000313" key="2">
    <source>
        <dbReference type="Proteomes" id="UP001162162"/>
    </source>
</evidence>
<dbReference type="PANTHER" id="PTHR47326:SF1">
    <property type="entry name" value="HTH PSQ-TYPE DOMAIN-CONTAINING PROTEIN"/>
    <property type="match status" value="1"/>
</dbReference>
<proteinExistence type="predicted"/>